<proteinExistence type="predicted"/>
<evidence type="ECO:0000313" key="2">
    <source>
        <dbReference type="Proteomes" id="UP000001514"/>
    </source>
</evidence>
<reference evidence="1 2" key="1">
    <citation type="journal article" date="2011" name="Science">
        <title>The Selaginella genome identifies genetic changes associated with the evolution of vascular plants.</title>
        <authorList>
            <person name="Banks J.A."/>
            <person name="Nishiyama T."/>
            <person name="Hasebe M."/>
            <person name="Bowman J.L."/>
            <person name="Gribskov M."/>
            <person name="dePamphilis C."/>
            <person name="Albert V.A."/>
            <person name="Aono N."/>
            <person name="Aoyama T."/>
            <person name="Ambrose B.A."/>
            <person name="Ashton N.W."/>
            <person name="Axtell M.J."/>
            <person name="Barker E."/>
            <person name="Barker M.S."/>
            <person name="Bennetzen J.L."/>
            <person name="Bonawitz N.D."/>
            <person name="Chapple C."/>
            <person name="Cheng C."/>
            <person name="Correa L.G."/>
            <person name="Dacre M."/>
            <person name="DeBarry J."/>
            <person name="Dreyer I."/>
            <person name="Elias M."/>
            <person name="Engstrom E.M."/>
            <person name="Estelle M."/>
            <person name="Feng L."/>
            <person name="Finet C."/>
            <person name="Floyd S.K."/>
            <person name="Frommer W.B."/>
            <person name="Fujita T."/>
            <person name="Gramzow L."/>
            <person name="Gutensohn M."/>
            <person name="Harholt J."/>
            <person name="Hattori M."/>
            <person name="Heyl A."/>
            <person name="Hirai T."/>
            <person name="Hiwatashi Y."/>
            <person name="Ishikawa M."/>
            <person name="Iwata M."/>
            <person name="Karol K.G."/>
            <person name="Koehler B."/>
            <person name="Kolukisaoglu U."/>
            <person name="Kubo M."/>
            <person name="Kurata T."/>
            <person name="Lalonde S."/>
            <person name="Li K."/>
            <person name="Li Y."/>
            <person name="Litt A."/>
            <person name="Lyons E."/>
            <person name="Manning G."/>
            <person name="Maruyama T."/>
            <person name="Michael T.P."/>
            <person name="Mikami K."/>
            <person name="Miyazaki S."/>
            <person name="Morinaga S."/>
            <person name="Murata T."/>
            <person name="Mueller-Roeber B."/>
            <person name="Nelson D.R."/>
            <person name="Obara M."/>
            <person name="Oguri Y."/>
            <person name="Olmstead R.G."/>
            <person name="Onodera N."/>
            <person name="Petersen B.L."/>
            <person name="Pils B."/>
            <person name="Prigge M."/>
            <person name="Rensing S.A."/>
            <person name="Riano-Pachon D.M."/>
            <person name="Roberts A.W."/>
            <person name="Sato Y."/>
            <person name="Scheller H.V."/>
            <person name="Schulz B."/>
            <person name="Schulz C."/>
            <person name="Shakirov E.V."/>
            <person name="Shibagaki N."/>
            <person name="Shinohara N."/>
            <person name="Shippen D.E."/>
            <person name="Soerensen I."/>
            <person name="Sotooka R."/>
            <person name="Sugimoto N."/>
            <person name="Sugita M."/>
            <person name="Sumikawa N."/>
            <person name="Tanurdzic M."/>
            <person name="Theissen G."/>
            <person name="Ulvskov P."/>
            <person name="Wakazuki S."/>
            <person name="Weng J.K."/>
            <person name="Willats W.W."/>
            <person name="Wipf D."/>
            <person name="Wolf P.G."/>
            <person name="Yang L."/>
            <person name="Zimmer A.D."/>
            <person name="Zhu Q."/>
            <person name="Mitros T."/>
            <person name="Hellsten U."/>
            <person name="Loque D."/>
            <person name="Otillar R."/>
            <person name="Salamov A."/>
            <person name="Schmutz J."/>
            <person name="Shapiro H."/>
            <person name="Lindquist E."/>
            <person name="Lucas S."/>
            <person name="Rokhsar D."/>
            <person name="Grigoriev I.V."/>
        </authorList>
    </citation>
    <scope>NUCLEOTIDE SEQUENCE [LARGE SCALE GENOMIC DNA]</scope>
</reference>
<dbReference type="OMA" id="IFWENHT"/>
<evidence type="ECO:0000313" key="1">
    <source>
        <dbReference type="EMBL" id="EFJ31834.1"/>
    </source>
</evidence>
<organism evidence="2">
    <name type="scientific">Selaginella moellendorffii</name>
    <name type="common">Spikemoss</name>
    <dbReference type="NCBI Taxonomy" id="88036"/>
    <lineage>
        <taxon>Eukaryota</taxon>
        <taxon>Viridiplantae</taxon>
        <taxon>Streptophyta</taxon>
        <taxon>Embryophyta</taxon>
        <taxon>Tracheophyta</taxon>
        <taxon>Lycopodiopsida</taxon>
        <taxon>Selaginellales</taxon>
        <taxon>Selaginellaceae</taxon>
        <taxon>Selaginella</taxon>
    </lineage>
</organism>
<dbReference type="InterPro" id="IPR039638">
    <property type="entry name" value="MED33A/B"/>
</dbReference>
<dbReference type="PANTHER" id="PTHR33739:SF3">
    <property type="entry name" value="OS07G0681500 PROTEIN"/>
    <property type="match status" value="1"/>
</dbReference>
<dbReference type="PANTHER" id="PTHR33739">
    <property type="entry name" value="OS07G0681500 PROTEIN"/>
    <property type="match status" value="1"/>
</dbReference>
<dbReference type="InParanoid" id="D8R764"/>
<protein>
    <submittedName>
        <fullName evidence="1">Uncharacterized protein</fullName>
    </submittedName>
</protein>
<sequence>MAERAAELARTAAERLESPLPWAVSACSVMHGAGVSMPSLDLAKAMVADVPSPQLMPFVDQSIASGLVFPMHMLSLLAAKVIPVRQQQPETYMMFLNLLDTYAFTLSLRTTVSSTERQVFSLSLKSILEILELPFNGDAPKELGTVAVQFILALCCRLVDATAEDWSMALSSPSKPTGSYLTVNDFDDDFGRRRQEESEQARGNSLRALELVTNFLHHKKTSVLLRLARRNLSEQWGLFVQKLKFLEVIIRDTTLGAPRETGELFARLAAAIQQGLVQEQSNRRVVYKVLLDTNTSMSVFGNYWGTGRTAPWLPFDIFMEDALEGRRVPASSTAEALADLIKSLRAVQGASWHDVFLGLWIAGLRHVNREREHVEGPRPHVDSRLCMLLSIVPLASAAVIEEEENSQQYNVSRVDDNERGRRAGFVSSLQVLGQFEGLLCPPPIAVPAANQAAMKASAFVAGIKTTRDGYVPADGSTKAVGNMRHLIVEICISRGLLDASAYLWPGYAVAIPLSGSSQSSPWAAFMEGSSLAGPLKGALINTPASSVAELEKVYQIAINGAENERVAAASILCGASLVRSWSIQEHAVRLAVRLVSPPVPAESRSGHPLMNYSSMLLAALGALTEVDAVHVLSLYGMFPELAAALLPICEVFGSATPAPQSTGEEVSPHMVFSVAFLLLLRLWKFHRPPLEHRLLGFESPLGGDLSLDYILQLRNLGLSSQGTQPVHHVKLDSFPKLKAWYTQNQACVASTLSGLSGSGNPVHQNADRLLNMMFKRIKGAAPDETSARPMLPAWEIMTSVPFVLDAVLTACGHGRLSSKDLTTGLRDLVDFLPASIATIVSYFTAEVTRGLWKYASMNGNDWPSPAANLLSVEAEIKEILAATGVQVPNLVTGSLGGNAPVSLPLPLAAFLSLTITFRQDKSSELVLGVAGPALESTAGGSPWPSMPVVAALWAQKVKRWHSFIVFGASRTVFKQDKNAVKELLRSCFAVTTGTTGTLMSKLQVHGGVGALLGHGGMQGGQYPLAPGILYLGIYPALHEIMFVTDEILFLVVKAARDLTAAKGTTSKISCASAMSRVFQASTLGASLLHISGGSTLVQTLYSESLPAWFLAGGNPEESSSSTSSGSGEGSLVEGYAVAHFALLSGALVWGISSTSTKTSHRTRRRRVLGSHMEFLASALDGKIALGCGRATWKAYLTGFIALLVSSTPNWILDVKLDVLKRLARGLRLWHEQELAVALLERGGPAAMGPAAELA</sequence>
<dbReference type="GO" id="GO:0016592">
    <property type="term" value="C:mediator complex"/>
    <property type="evidence" value="ECO:0007669"/>
    <property type="project" value="InterPro"/>
</dbReference>
<accession>D8R764</accession>
<dbReference type="AlphaFoldDB" id="D8R764"/>
<keyword evidence="2" id="KW-1185">Reference proteome</keyword>
<dbReference type="eggNOG" id="ENOG502QRBB">
    <property type="taxonomic scope" value="Eukaryota"/>
</dbReference>
<gene>
    <name evidence="1" type="ORF">SELMODRAFT_168663</name>
</gene>
<dbReference type="Gramene" id="EFJ31834">
    <property type="protein sequence ID" value="EFJ31834"/>
    <property type="gene ID" value="SELMODRAFT_168663"/>
</dbReference>
<dbReference type="KEGG" id="smo:SELMODRAFT_168663"/>
<dbReference type="Proteomes" id="UP000001514">
    <property type="component" value="Unassembled WGS sequence"/>
</dbReference>
<dbReference type="FunCoup" id="D8R764">
    <property type="interactions" value="1030"/>
</dbReference>
<dbReference type="HOGENOM" id="CLU_003077_0_0_1"/>
<name>D8R764_SELML</name>
<dbReference type="GO" id="GO:2000762">
    <property type="term" value="P:regulation of phenylpropanoid metabolic process"/>
    <property type="evidence" value="ECO:0007669"/>
    <property type="project" value="InterPro"/>
</dbReference>
<dbReference type="STRING" id="88036.D8R764"/>
<dbReference type="EMBL" id="GL377573">
    <property type="protein sequence ID" value="EFJ31834.1"/>
    <property type="molecule type" value="Genomic_DNA"/>
</dbReference>